<protein>
    <recommendedName>
        <fullName evidence="8">Ribosome receptor lysine/proline rich domain-containing protein</fullName>
    </recommendedName>
</protein>
<sequence>MVVSALSIALVSFLSMKETTYEEALAKQRREQPPPAERKRRERQLERKSRAKRKDGDKPNGTAGEPAGQWEPAPSGRRIRKQPNKSLPPPPNPPPPRLPAPAKPSPSPPPPAEPTPAPLPVVEELSVMAVQPVGALQSPPPATPTPAPTPAKAEEPRAVAPPKKRGSSKKKAEPEERAVHRLQYCLEKSHCFMAETVCPFMWPPRPPGRPPAPADPADAPPPLPYKTLLSTLSSTALSEGDAQRLMEVLSEKASIAHDTWQRAVQKGDPVSVLKRQLEQKEKQLAAEREEAAAAKTRQRELSKELGAEKSRLAGVRRG</sequence>
<dbReference type="AlphaFoldDB" id="A0A9Q1I762"/>
<feature type="chain" id="PRO_5040306956" description="Ribosome receptor lysine/proline rich domain-containing protein" evidence="7">
    <location>
        <begin position="17"/>
        <end position="318"/>
    </location>
</feature>
<evidence type="ECO:0000256" key="7">
    <source>
        <dbReference type="SAM" id="SignalP"/>
    </source>
</evidence>
<evidence type="ECO:0000256" key="2">
    <source>
        <dbReference type="ARBA" id="ARBA00022692"/>
    </source>
</evidence>
<dbReference type="GO" id="GO:0015031">
    <property type="term" value="P:protein transport"/>
    <property type="evidence" value="ECO:0007669"/>
    <property type="project" value="InterPro"/>
</dbReference>
<gene>
    <name evidence="9" type="ORF">COCON_G00039690</name>
</gene>
<accession>A0A9Q1I762</accession>
<evidence type="ECO:0000256" key="3">
    <source>
        <dbReference type="ARBA" id="ARBA00022824"/>
    </source>
</evidence>
<dbReference type="InterPro" id="IPR007794">
    <property type="entry name" value="Rib_rcpt_KP"/>
</dbReference>
<feature type="compositionally biased region" description="Pro residues" evidence="6">
    <location>
        <begin position="138"/>
        <end position="149"/>
    </location>
</feature>
<dbReference type="EMBL" id="JAFJMO010000002">
    <property type="protein sequence ID" value="KAJ8285119.1"/>
    <property type="molecule type" value="Genomic_DNA"/>
</dbReference>
<comment type="caution">
    <text evidence="9">The sequence shown here is derived from an EMBL/GenBank/DDBJ whole genome shotgun (WGS) entry which is preliminary data.</text>
</comment>
<evidence type="ECO:0000256" key="4">
    <source>
        <dbReference type="ARBA" id="ARBA00022989"/>
    </source>
</evidence>
<evidence type="ECO:0000256" key="6">
    <source>
        <dbReference type="SAM" id="MobiDB-lite"/>
    </source>
</evidence>
<feature type="region of interest" description="Disordered" evidence="6">
    <location>
        <begin position="22"/>
        <end position="177"/>
    </location>
</feature>
<evidence type="ECO:0000256" key="1">
    <source>
        <dbReference type="ARBA" id="ARBA00004389"/>
    </source>
</evidence>
<evidence type="ECO:0000313" key="9">
    <source>
        <dbReference type="EMBL" id="KAJ8285119.1"/>
    </source>
</evidence>
<evidence type="ECO:0000256" key="5">
    <source>
        <dbReference type="ARBA" id="ARBA00023136"/>
    </source>
</evidence>
<feature type="compositionally biased region" description="Pro residues" evidence="6">
    <location>
        <begin position="86"/>
        <end position="119"/>
    </location>
</feature>
<reference evidence="9" key="1">
    <citation type="journal article" date="2023" name="Science">
        <title>Genome structures resolve the early diversification of teleost fishes.</title>
        <authorList>
            <person name="Parey E."/>
            <person name="Louis A."/>
            <person name="Montfort J."/>
            <person name="Bouchez O."/>
            <person name="Roques C."/>
            <person name="Iampietro C."/>
            <person name="Lluch J."/>
            <person name="Castinel A."/>
            <person name="Donnadieu C."/>
            <person name="Desvignes T."/>
            <person name="Floi Bucao C."/>
            <person name="Jouanno E."/>
            <person name="Wen M."/>
            <person name="Mejri S."/>
            <person name="Dirks R."/>
            <person name="Jansen H."/>
            <person name="Henkel C."/>
            <person name="Chen W.J."/>
            <person name="Zahm M."/>
            <person name="Cabau C."/>
            <person name="Klopp C."/>
            <person name="Thompson A.W."/>
            <person name="Robinson-Rechavi M."/>
            <person name="Braasch I."/>
            <person name="Lecointre G."/>
            <person name="Bobe J."/>
            <person name="Postlethwait J.H."/>
            <person name="Berthelot C."/>
            <person name="Roest Crollius H."/>
            <person name="Guiguen Y."/>
        </authorList>
    </citation>
    <scope>NUCLEOTIDE SEQUENCE</scope>
    <source>
        <strain evidence="9">Concon-B</strain>
    </source>
</reference>
<organism evidence="9 10">
    <name type="scientific">Conger conger</name>
    <name type="common">Conger eel</name>
    <name type="synonym">Muraena conger</name>
    <dbReference type="NCBI Taxonomy" id="82655"/>
    <lineage>
        <taxon>Eukaryota</taxon>
        <taxon>Metazoa</taxon>
        <taxon>Chordata</taxon>
        <taxon>Craniata</taxon>
        <taxon>Vertebrata</taxon>
        <taxon>Euteleostomi</taxon>
        <taxon>Actinopterygii</taxon>
        <taxon>Neopterygii</taxon>
        <taxon>Teleostei</taxon>
        <taxon>Anguilliformes</taxon>
        <taxon>Congridae</taxon>
        <taxon>Conger</taxon>
    </lineage>
</organism>
<evidence type="ECO:0000313" key="10">
    <source>
        <dbReference type="Proteomes" id="UP001152803"/>
    </source>
</evidence>
<dbReference type="InterPro" id="IPR040248">
    <property type="entry name" value="RRBP1"/>
</dbReference>
<evidence type="ECO:0000259" key="8">
    <source>
        <dbReference type="Pfam" id="PF05104"/>
    </source>
</evidence>
<feature type="compositionally biased region" description="Basic and acidic residues" evidence="6">
    <location>
        <begin position="287"/>
        <end position="311"/>
    </location>
</feature>
<dbReference type="PANTHER" id="PTHR18939:SF4">
    <property type="entry name" value="RIBOSOME-BINDING PROTEIN 1"/>
    <property type="match status" value="1"/>
</dbReference>
<feature type="domain" description="Ribosome receptor lysine/proline rich" evidence="8">
    <location>
        <begin position="16"/>
        <end position="123"/>
    </location>
</feature>
<keyword evidence="3" id="KW-0256">Endoplasmic reticulum</keyword>
<dbReference type="OrthoDB" id="6410656at2759"/>
<dbReference type="GO" id="GO:0005789">
    <property type="term" value="C:endoplasmic reticulum membrane"/>
    <property type="evidence" value="ECO:0007669"/>
    <property type="project" value="UniProtKB-SubCell"/>
</dbReference>
<keyword evidence="10" id="KW-1185">Reference proteome</keyword>
<feature type="compositionally biased region" description="Basic and acidic residues" evidence="6">
    <location>
        <begin position="24"/>
        <end position="58"/>
    </location>
</feature>
<dbReference type="Proteomes" id="UP001152803">
    <property type="component" value="Unassembled WGS sequence"/>
</dbReference>
<feature type="signal peptide" evidence="7">
    <location>
        <begin position="1"/>
        <end position="16"/>
    </location>
</feature>
<dbReference type="PANTHER" id="PTHR18939">
    <property type="entry name" value="RIBOSOME BINDING PROTEIN-1"/>
    <property type="match status" value="1"/>
</dbReference>
<feature type="region of interest" description="Disordered" evidence="6">
    <location>
        <begin position="202"/>
        <end position="224"/>
    </location>
</feature>
<keyword evidence="2" id="KW-0812">Transmembrane</keyword>
<dbReference type="Pfam" id="PF05104">
    <property type="entry name" value="Rib_recp_KP_reg"/>
    <property type="match status" value="1"/>
</dbReference>
<keyword evidence="4" id="KW-1133">Transmembrane helix</keyword>
<proteinExistence type="predicted"/>
<keyword evidence="5" id="KW-0472">Membrane</keyword>
<comment type="subcellular location">
    <subcellularLocation>
        <location evidence="1">Endoplasmic reticulum membrane</location>
        <topology evidence="1">Single-pass membrane protein</topology>
    </subcellularLocation>
</comment>
<keyword evidence="7" id="KW-0732">Signal</keyword>
<feature type="region of interest" description="Disordered" evidence="6">
    <location>
        <begin position="287"/>
        <end position="318"/>
    </location>
</feature>
<name>A0A9Q1I762_CONCO</name>